<gene>
    <name evidence="2" type="ordered locus">MROS_1788</name>
</gene>
<evidence type="ECO:0000313" key="3">
    <source>
        <dbReference type="Proteomes" id="UP000009011"/>
    </source>
</evidence>
<keyword evidence="1" id="KW-0812">Transmembrane</keyword>
<evidence type="ECO:0008006" key="4">
    <source>
        <dbReference type="Google" id="ProtNLM"/>
    </source>
</evidence>
<keyword evidence="1" id="KW-1133">Transmembrane helix</keyword>
<dbReference type="RefSeq" id="WP_014856454.1">
    <property type="nucleotide sequence ID" value="NC_018178.1"/>
</dbReference>
<dbReference type="EMBL" id="CP003557">
    <property type="protein sequence ID" value="AFN75022.1"/>
    <property type="molecule type" value="Genomic_DNA"/>
</dbReference>
<dbReference type="eggNOG" id="ENOG502ZPFW">
    <property type="taxonomic scope" value="Bacteria"/>
</dbReference>
<evidence type="ECO:0000313" key="2">
    <source>
        <dbReference type="EMBL" id="AFN75022.1"/>
    </source>
</evidence>
<sequence>MSKSKRPSKTAFKKFESPFKDYWTKQNFIFLGIGLLLIIAGYYLMSISPWDNPTALNFSPIVLLIAYAVVIPISILYKKKK</sequence>
<dbReference type="AlphaFoldDB" id="I6YWS5"/>
<reference evidence="2 3" key="1">
    <citation type="journal article" date="2013" name="PLoS ONE">
        <title>Genomic analysis of Melioribacter roseus, facultatively anaerobic organotrophic bacterium representing a novel deep lineage within Bacteriodetes/Chlorobi group.</title>
        <authorList>
            <person name="Kadnikov V.V."/>
            <person name="Mardanov A.V."/>
            <person name="Podosokorskaya O.A."/>
            <person name="Gavrilov S.N."/>
            <person name="Kublanov I.V."/>
            <person name="Beletsky A.V."/>
            <person name="Bonch-Osmolovskaya E.A."/>
            <person name="Ravin N.V."/>
        </authorList>
    </citation>
    <scope>NUCLEOTIDE SEQUENCE [LARGE SCALE GENOMIC DNA]</scope>
    <source>
        <strain evidence="3">JCM 17771 / P3M-2</strain>
    </source>
</reference>
<dbReference type="Proteomes" id="UP000009011">
    <property type="component" value="Chromosome"/>
</dbReference>
<proteinExistence type="predicted"/>
<evidence type="ECO:0000256" key="1">
    <source>
        <dbReference type="SAM" id="Phobius"/>
    </source>
</evidence>
<feature type="transmembrane region" description="Helical" evidence="1">
    <location>
        <begin position="28"/>
        <end position="45"/>
    </location>
</feature>
<dbReference type="KEGG" id="mro:MROS_1788"/>
<keyword evidence="1" id="KW-0472">Membrane</keyword>
<name>I6YWS5_MELRP</name>
<feature type="transmembrane region" description="Helical" evidence="1">
    <location>
        <begin position="57"/>
        <end position="77"/>
    </location>
</feature>
<dbReference type="OrthoDB" id="963379at2"/>
<keyword evidence="3" id="KW-1185">Reference proteome</keyword>
<accession>I6YWS5</accession>
<organism evidence="2 3">
    <name type="scientific">Melioribacter roseus (strain DSM 23840 / JCM 17771 / VKM B-2668 / P3M-2)</name>
    <dbReference type="NCBI Taxonomy" id="1191523"/>
    <lineage>
        <taxon>Bacteria</taxon>
        <taxon>Pseudomonadati</taxon>
        <taxon>Ignavibacteriota</taxon>
        <taxon>Ignavibacteria</taxon>
        <taxon>Ignavibacteriales</taxon>
        <taxon>Melioribacteraceae</taxon>
        <taxon>Melioribacter</taxon>
    </lineage>
</organism>
<dbReference type="HOGENOM" id="CLU_2569813_0_0_10"/>
<dbReference type="STRING" id="1191523.MROS_1788"/>
<protein>
    <recommendedName>
        <fullName evidence="4">DUF3098 domain-containing protein</fullName>
    </recommendedName>
</protein>